<dbReference type="Pfam" id="PF20629">
    <property type="entry name" value="GD_AH_C"/>
    <property type="match status" value="1"/>
</dbReference>
<dbReference type="AlphaFoldDB" id="A0A0R1QMV9"/>
<accession>A0A0R1QMV9</accession>
<evidence type="ECO:0000313" key="2">
    <source>
        <dbReference type="EMBL" id="KRL46077.1"/>
    </source>
</evidence>
<comment type="caution">
    <text evidence="2">The sequence shown here is derived from an EMBL/GenBank/DDBJ whole genome shotgun (WGS) entry which is preliminary data.</text>
</comment>
<dbReference type="InterPro" id="IPR052172">
    <property type="entry name" value="UxaA_altronate/galactarate_dh"/>
</dbReference>
<dbReference type="GO" id="GO:0008867">
    <property type="term" value="F:galactarate dehydratase activity"/>
    <property type="evidence" value="ECO:0007669"/>
    <property type="project" value="TreeGrafter"/>
</dbReference>
<dbReference type="PANTHER" id="PTHR30536:SF1">
    <property type="entry name" value="GALACTARATE DEHYDRATASE (L-THREO-FORMING)"/>
    <property type="match status" value="1"/>
</dbReference>
<keyword evidence="3" id="KW-1185">Reference proteome</keyword>
<evidence type="ECO:0000259" key="1">
    <source>
        <dbReference type="Pfam" id="PF20629"/>
    </source>
</evidence>
<evidence type="ECO:0000313" key="3">
    <source>
        <dbReference type="Proteomes" id="UP000051790"/>
    </source>
</evidence>
<dbReference type="Proteomes" id="UP000051790">
    <property type="component" value="Unassembled WGS sequence"/>
</dbReference>
<dbReference type="PANTHER" id="PTHR30536">
    <property type="entry name" value="ALTRONATE/GALACTARATE DEHYDRATASE"/>
    <property type="match status" value="1"/>
</dbReference>
<dbReference type="InterPro" id="IPR048332">
    <property type="entry name" value="GD_AH_C"/>
</dbReference>
<feature type="domain" description="D-galactarate/Altronate dehydratase C-terminal" evidence="1">
    <location>
        <begin position="2"/>
        <end position="111"/>
    </location>
</feature>
<gene>
    <name evidence="2" type="ORF">FD01_GL000530</name>
</gene>
<dbReference type="EMBL" id="AZEU01000114">
    <property type="protein sequence ID" value="KRL46077.1"/>
    <property type="molecule type" value="Genomic_DNA"/>
</dbReference>
<sequence length="114" mass="12213">MIFAATPASDLVCGTMQMCSGATLQVFVTGRGTPYGLAALPVLKVCTRNELKEKWPDVIDINTGSVLTDDTSIEDMGESICDTILNVASGTDKPFTEQYGIYNDICLFNPAPIT</sequence>
<reference evidence="2 3" key="1">
    <citation type="journal article" date="2015" name="Genome Announc.">
        <title>Expanding the biotechnology potential of lactobacilli through comparative genomics of 213 strains and associated genera.</title>
        <authorList>
            <person name="Sun Z."/>
            <person name="Harris H.M."/>
            <person name="McCann A."/>
            <person name="Guo C."/>
            <person name="Argimon S."/>
            <person name="Zhang W."/>
            <person name="Yang X."/>
            <person name="Jeffery I.B."/>
            <person name="Cooney J.C."/>
            <person name="Kagawa T.F."/>
            <person name="Liu W."/>
            <person name="Song Y."/>
            <person name="Salvetti E."/>
            <person name="Wrobel A."/>
            <person name="Rasinkangas P."/>
            <person name="Parkhill J."/>
            <person name="Rea M.C."/>
            <person name="O'Sullivan O."/>
            <person name="Ritari J."/>
            <person name="Douillard F.P."/>
            <person name="Paul Ross R."/>
            <person name="Yang R."/>
            <person name="Briner A.E."/>
            <person name="Felis G.E."/>
            <person name="de Vos W.M."/>
            <person name="Barrangou R."/>
            <person name="Klaenhammer T.R."/>
            <person name="Caufield P.W."/>
            <person name="Cui Y."/>
            <person name="Zhang H."/>
            <person name="O'Toole P.W."/>
        </authorList>
    </citation>
    <scope>NUCLEOTIDE SEQUENCE [LARGE SCALE GENOMIC DNA]</scope>
    <source>
        <strain evidence="2 3">DSM 13343</strain>
    </source>
</reference>
<dbReference type="GO" id="GO:0046392">
    <property type="term" value="P:galactarate catabolic process"/>
    <property type="evidence" value="ECO:0007669"/>
    <property type="project" value="TreeGrafter"/>
</dbReference>
<name>A0A0R1QMV9_9LACO</name>
<protein>
    <recommendedName>
        <fullName evidence="1">D-galactarate/Altronate dehydratase C-terminal domain-containing protein</fullName>
    </recommendedName>
</protein>
<dbReference type="GO" id="GO:0019698">
    <property type="term" value="P:D-galacturonate catabolic process"/>
    <property type="evidence" value="ECO:0007669"/>
    <property type="project" value="TreeGrafter"/>
</dbReference>
<dbReference type="PATRIC" id="fig|1423769.4.peg.563"/>
<organism evidence="2 3">
    <name type="scientific">Lacticaseibacillus manihotivorans DSM 13343 = JCM 12514</name>
    <dbReference type="NCBI Taxonomy" id="1423769"/>
    <lineage>
        <taxon>Bacteria</taxon>
        <taxon>Bacillati</taxon>
        <taxon>Bacillota</taxon>
        <taxon>Bacilli</taxon>
        <taxon>Lactobacillales</taxon>
        <taxon>Lactobacillaceae</taxon>
        <taxon>Lacticaseibacillus</taxon>
    </lineage>
</organism>
<proteinExistence type="predicted"/>